<accession>A0A2S9K8D0</accession>
<gene>
    <name evidence="6" type="ORF">C6P64_03260</name>
</gene>
<dbReference type="PANTHER" id="PTHR30154:SF0">
    <property type="entry name" value="LEUCINE-RESPONSIVE REGULATORY PROTEIN"/>
    <property type="match status" value="1"/>
</dbReference>
<evidence type="ECO:0000256" key="3">
    <source>
        <dbReference type="ARBA" id="ARBA00023159"/>
    </source>
</evidence>
<dbReference type="FunFam" id="1.10.10.10:FF:000186">
    <property type="entry name" value="AsnC family transcriptional regulator"/>
    <property type="match status" value="1"/>
</dbReference>
<protein>
    <submittedName>
        <fullName evidence="6">Transcriptional regulator</fullName>
    </submittedName>
</protein>
<organism evidence="6 7">
    <name type="scientific">Malikia granosa</name>
    <dbReference type="NCBI Taxonomy" id="263067"/>
    <lineage>
        <taxon>Bacteria</taxon>
        <taxon>Pseudomonadati</taxon>
        <taxon>Pseudomonadota</taxon>
        <taxon>Betaproteobacteria</taxon>
        <taxon>Burkholderiales</taxon>
        <taxon>Comamonadaceae</taxon>
        <taxon>Malikia</taxon>
    </lineage>
</organism>
<dbReference type="InterPro" id="IPR019887">
    <property type="entry name" value="Tscrpt_reg_AsnC/Lrp_C"/>
</dbReference>
<dbReference type="InterPro" id="IPR036388">
    <property type="entry name" value="WH-like_DNA-bd_sf"/>
</dbReference>
<dbReference type="InterPro" id="IPR000485">
    <property type="entry name" value="AsnC-type_HTH_dom"/>
</dbReference>
<dbReference type="RefSeq" id="WP_105747153.1">
    <property type="nucleotide sequence ID" value="NZ_PVLQ01000011.1"/>
</dbReference>
<keyword evidence="3" id="KW-0010">Activator</keyword>
<keyword evidence="7" id="KW-1185">Reference proteome</keyword>
<dbReference type="SMART" id="SM00344">
    <property type="entry name" value="HTH_ASNC"/>
    <property type="match status" value="1"/>
</dbReference>
<dbReference type="PANTHER" id="PTHR30154">
    <property type="entry name" value="LEUCINE-RESPONSIVE REGULATORY PROTEIN"/>
    <property type="match status" value="1"/>
</dbReference>
<dbReference type="PROSITE" id="PS00519">
    <property type="entry name" value="HTH_ASNC_1"/>
    <property type="match status" value="1"/>
</dbReference>
<evidence type="ECO:0000256" key="4">
    <source>
        <dbReference type="ARBA" id="ARBA00023163"/>
    </source>
</evidence>
<dbReference type="AlphaFoldDB" id="A0A2S9K8D0"/>
<dbReference type="InterPro" id="IPR036390">
    <property type="entry name" value="WH_DNA-bd_sf"/>
</dbReference>
<dbReference type="PROSITE" id="PS50956">
    <property type="entry name" value="HTH_ASNC_2"/>
    <property type="match status" value="1"/>
</dbReference>
<dbReference type="Gene3D" id="1.10.10.10">
    <property type="entry name" value="Winged helix-like DNA-binding domain superfamily/Winged helix DNA-binding domain"/>
    <property type="match status" value="1"/>
</dbReference>
<comment type="caution">
    <text evidence="6">The sequence shown here is derived from an EMBL/GenBank/DDBJ whole genome shotgun (WGS) entry which is preliminary data.</text>
</comment>
<dbReference type="GO" id="GO:0005829">
    <property type="term" value="C:cytosol"/>
    <property type="evidence" value="ECO:0007669"/>
    <property type="project" value="TreeGrafter"/>
</dbReference>
<dbReference type="PRINTS" id="PR00033">
    <property type="entry name" value="HTHASNC"/>
</dbReference>
<evidence type="ECO:0000313" key="7">
    <source>
        <dbReference type="Proteomes" id="UP000238589"/>
    </source>
</evidence>
<dbReference type="EMBL" id="PVLQ01000011">
    <property type="protein sequence ID" value="PRD66691.1"/>
    <property type="molecule type" value="Genomic_DNA"/>
</dbReference>
<dbReference type="SUPFAM" id="SSF54909">
    <property type="entry name" value="Dimeric alpha+beta barrel"/>
    <property type="match status" value="1"/>
</dbReference>
<name>A0A2S9K8D0_9BURK</name>
<evidence type="ECO:0000256" key="2">
    <source>
        <dbReference type="ARBA" id="ARBA00023125"/>
    </source>
</evidence>
<dbReference type="Pfam" id="PF01037">
    <property type="entry name" value="AsnC_trans_reg"/>
    <property type="match status" value="1"/>
</dbReference>
<dbReference type="Pfam" id="PF13412">
    <property type="entry name" value="HTH_24"/>
    <property type="match status" value="1"/>
</dbReference>
<dbReference type="GO" id="GO:0006355">
    <property type="term" value="P:regulation of DNA-templated transcription"/>
    <property type="evidence" value="ECO:0007669"/>
    <property type="project" value="UniProtKB-ARBA"/>
</dbReference>
<dbReference type="InterPro" id="IPR011991">
    <property type="entry name" value="ArsR-like_HTH"/>
</dbReference>
<evidence type="ECO:0000313" key="6">
    <source>
        <dbReference type="EMBL" id="PRD66691.1"/>
    </source>
</evidence>
<dbReference type="InterPro" id="IPR011008">
    <property type="entry name" value="Dimeric_a/b-barrel"/>
</dbReference>
<dbReference type="InterPro" id="IPR019885">
    <property type="entry name" value="Tscrpt_reg_HTH_AsnC-type_CS"/>
</dbReference>
<dbReference type="GO" id="GO:0043565">
    <property type="term" value="F:sequence-specific DNA binding"/>
    <property type="evidence" value="ECO:0007669"/>
    <property type="project" value="InterPro"/>
</dbReference>
<keyword evidence="2" id="KW-0238">DNA-binding</keyword>
<evidence type="ECO:0000259" key="5">
    <source>
        <dbReference type="PROSITE" id="PS50956"/>
    </source>
</evidence>
<dbReference type="Proteomes" id="UP000238589">
    <property type="component" value="Unassembled WGS sequence"/>
</dbReference>
<reference evidence="6 7" key="1">
    <citation type="submission" date="2018-03" db="EMBL/GenBank/DDBJ databases">
        <title>Comparative genomics illustrates the genes involved in a hyperalkaliphilic mechanisms of Serpentinomonas isolated from highly-alkaline calcium-rich serpentinized springs.</title>
        <authorList>
            <person name="Suzuki S."/>
            <person name="Ishii S."/>
            <person name="Walworth N."/>
            <person name="Bird L."/>
            <person name="Kuenen J.G."/>
            <person name="Nealson K.H."/>
        </authorList>
    </citation>
    <scope>NUCLEOTIDE SEQUENCE [LARGE SCALE GENOMIC DNA]</scope>
    <source>
        <strain evidence="6 7">P1</strain>
    </source>
</reference>
<evidence type="ECO:0000256" key="1">
    <source>
        <dbReference type="ARBA" id="ARBA00023015"/>
    </source>
</evidence>
<keyword evidence="1" id="KW-0805">Transcription regulation</keyword>
<dbReference type="CDD" id="cd00090">
    <property type="entry name" value="HTH_ARSR"/>
    <property type="match status" value="1"/>
</dbReference>
<dbReference type="SUPFAM" id="SSF46785">
    <property type="entry name" value="Winged helix' DNA-binding domain"/>
    <property type="match status" value="1"/>
</dbReference>
<keyword evidence="4" id="KW-0804">Transcription</keyword>
<dbReference type="OrthoDB" id="8526125at2"/>
<dbReference type="GO" id="GO:0043200">
    <property type="term" value="P:response to amino acid"/>
    <property type="evidence" value="ECO:0007669"/>
    <property type="project" value="TreeGrafter"/>
</dbReference>
<dbReference type="InterPro" id="IPR019888">
    <property type="entry name" value="Tscrpt_reg_AsnC-like"/>
</dbReference>
<sequence>MPELDRLDRKILDALQRNGRITMTELGEQIGLSTSPCAERVRRLERQGVITGYHARVNPQAIGKTLLVFVEITLTAKSGEVFEAVRREMLGLSDVMECHLVSGSFDYLVKARLHAMSDYRDLLGSILKKIPVPAQSHSYVVMEEVKESSYLSITT</sequence>
<proteinExistence type="predicted"/>
<dbReference type="Gene3D" id="3.30.70.920">
    <property type="match status" value="1"/>
</dbReference>
<feature type="domain" description="HTH asnC-type" evidence="5">
    <location>
        <begin position="4"/>
        <end position="65"/>
    </location>
</feature>